<dbReference type="AlphaFoldDB" id="A0A378TPT1"/>
<dbReference type="Gene3D" id="1.10.287.130">
    <property type="match status" value="1"/>
</dbReference>
<keyword evidence="11 15" id="KW-1133">Transmembrane helix</keyword>
<keyword evidence="4" id="KW-1003">Cell membrane</keyword>
<keyword evidence="8" id="KW-0547">Nucleotide-binding</keyword>
<dbReference type="Pfam" id="PF00512">
    <property type="entry name" value="HisKA"/>
    <property type="match status" value="1"/>
</dbReference>
<keyword evidence="6 18" id="KW-0808">Transferase</keyword>
<keyword evidence="12" id="KW-0902">Two-component regulatory system</keyword>
<reference evidence="18 19" key="1">
    <citation type="submission" date="2018-06" db="EMBL/GenBank/DDBJ databases">
        <authorList>
            <consortium name="Pathogen Informatics"/>
            <person name="Doyle S."/>
        </authorList>
    </citation>
    <scope>NUCLEOTIDE SEQUENCE [LARGE SCALE GENOMIC DNA]</scope>
    <source>
        <strain evidence="18 19">NCTC10821</strain>
    </source>
</reference>
<dbReference type="GO" id="GO:0005886">
    <property type="term" value="C:plasma membrane"/>
    <property type="evidence" value="ECO:0007669"/>
    <property type="project" value="UniProtKB-SubCell"/>
</dbReference>
<evidence type="ECO:0000256" key="2">
    <source>
        <dbReference type="ARBA" id="ARBA00004236"/>
    </source>
</evidence>
<dbReference type="InterPro" id="IPR036097">
    <property type="entry name" value="HisK_dim/P_sf"/>
</dbReference>
<keyword evidence="9 18" id="KW-0418">Kinase</keyword>
<keyword evidence="5" id="KW-0597">Phosphoprotein</keyword>
<dbReference type="SUPFAM" id="SSF158472">
    <property type="entry name" value="HAMP domain-like"/>
    <property type="match status" value="1"/>
</dbReference>
<keyword evidence="13 15" id="KW-0472">Membrane</keyword>
<evidence type="ECO:0000256" key="13">
    <source>
        <dbReference type="ARBA" id="ARBA00023136"/>
    </source>
</evidence>
<evidence type="ECO:0000256" key="14">
    <source>
        <dbReference type="SAM" id="MobiDB-lite"/>
    </source>
</evidence>
<evidence type="ECO:0000256" key="6">
    <source>
        <dbReference type="ARBA" id="ARBA00022679"/>
    </source>
</evidence>
<keyword evidence="7 15" id="KW-0812">Transmembrane</keyword>
<dbReference type="GO" id="GO:0000155">
    <property type="term" value="F:phosphorelay sensor kinase activity"/>
    <property type="evidence" value="ECO:0007669"/>
    <property type="project" value="InterPro"/>
</dbReference>
<dbReference type="FunFam" id="3.30.565.10:FF:000023">
    <property type="entry name" value="PAS domain-containing sensor histidine kinase"/>
    <property type="match status" value="1"/>
</dbReference>
<evidence type="ECO:0000256" key="5">
    <source>
        <dbReference type="ARBA" id="ARBA00022553"/>
    </source>
</evidence>
<dbReference type="Pfam" id="PF02518">
    <property type="entry name" value="HATPase_c"/>
    <property type="match status" value="1"/>
</dbReference>
<dbReference type="PRINTS" id="PR00344">
    <property type="entry name" value="BCTRLSENSOR"/>
</dbReference>
<dbReference type="PROSITE" id="PS50109">
    <property type="entry name" value="HIS_KIN"/>
    <property type="match status" value="1"/>
</dbReference>
<dbReference type="SUPFAM" id="SSF55874">
    <property type="entry name" value="ATPase domain of HSP90 chaperone/DNA topoisomerase II/histidine kinase"/>
    <property type="match status" value="1"/>
</dbReference>
<evidence type="ECO:0000259" key="17">
    <source>
        <dbReference type="PROSITE" id="PS50885"/>
    </source>
</evidence>
<evidence type="ECO:0000256" key="12">
    <source>
        <dbReference type="ARBA" id="ARBA00023012"/>
    </source>
</evidence>
<dbReference type="CDD" id="cd00075">
    <property type="entry name" value="HATPase"/>
    <property type="match status" value="1"/>
</dbReference>
<dbReference type="PANTHER" id="PTHR43547:SF2">
    <property type="entry name" value="HYBRID SIGNAL TRANSDUCTION HISTIDINE KINASE C"/>
    <property type="match status" value="1"/>
</dbReference>
<sequence>MNLPRPSAAVGPTSARRYGLGARLLLAQAMVLLAGVATTAVIAAVIGPPLFREHLHRAGVPANSMEELHAEEAYVYATAFSVGGALAVSVLAALAVSWYVSRRLQRSVAEVASAARAVAHGDYDIRVSSPRLGEDFDALADSFNQMATRLQTVDETRRRLFSDLAHEIRTPIAVLQAYIEAIGDGVRTLDSDTTAMLNDQTRRLVRFSHDLSALTKAEESSASLAYAWINPADLLDGAVTAARDRFITKGVVLNTHADNGLPQLWGDTQRLLQVLGNLIDNALRHTDAGGVVQVAAIHQGANVVISVADTGTGIAAEHLERVFERFYRTDSARARDEGGAGIGLAIAKALVEAHGGTISASSPGPGAGTTFRIALPAEDRPAVESTSSGTRRPRPLSARH</sequence>
<comment type="catalytic activity">
    <reaction evidence="1">
        <text>ATP + protein L-histidine = ADP + protein N-phospho-L-histidine.</text>
        <dbReference type="EC" id="2.7.13.3"/>
    </reaction>
</comment>
<dbReference type="InterPro" id="IPR003661">
    <property type="entry name" value="HisK_dim/P_dom"/>
</dbReference>
<evidence type="ECO:0000313" key="18">
    <source>
        <dbReference type="EMBL" id="STZ61785.1"/>
    </source>
</evidence>
<dbReference type="Pfam" id="PF00672">
    <property type="entry name" value="HAMP"/>
    <property type="match status" value="1"/>
</dbReference>
<evidence type="ECO:0000256" key="3">
    <source>
        <dbReference type="ARBA" id="ARBA00012438"/>
    </source>
</evidence>
<evidence type="ECO:0000256" key="10">
    <source>
        <dbReference type="ARBA" id="ARBA00022840"/>
    </source>
</evidence>
<dbReference type="RefSeq" id="WP_115280636.1">
    <property type="nucleotide sequence ID" value="NZ_AP022600.1"/>
</dbReference>
<dbReference type="SMART" id="SM00304">
    <property type="entry name" value="HAMP"/>
    <property type="match status" value="1"/>
</dbReference>
<evidence type="ECO:0000256" key="15">
    <source>
        <dbReference type="SAM" id="Phobius"/>
    </source>
</evidence>
<dbReference type="GO" id="GO:0005524">
    <property type="term" value="F:ATP binding"/>
    <property type="evidence" value="ECO:0007669"/>
    <property type="project" value="UniProtKB-KW"/>
</dbReference>
<feature type="domain" description="Histidine kinase" evidence="16">
    <location>
        <begin position="163"/>
        <end position="379"/>
    </location>
</feature>
<dbReference type="EMBL" id="UGQT01000001">
    <property type="protein sequence ID" value="STZ61785.1"/>
    <property type="molecule type" value="Genomic_DNA"/>
</dbReference>
<dbReference type="CDD" id="cd06225">
    <property type="entry name" value="HAMP"/>
    <property type="match status" value="1"/>
</dbReference>
<comment type="subcellular location">
    <subcellularLocation>
        <location evidence="2">Cell membrane</location>
    </subcellularLocation>
</comment>
<dbReference type="InterPro" id="IPR003594">
    <property type="entry name" value="HATPase_dom"/>
</dbReference>
<evidence type="ECO:0000256" key="8">
    <source>
        <dbReference type="ARBA" id="ARBA00022741"/>
    </source>
</evidence>
<name>A0A378TPT1_9MYCO</name>
<feature type="region of interest" description="Disordered" evidence="14">
    <location>
        <begin position="357"/>
        <end position="400"/>
    </location>
</feature>
<keyword evidence="19" id="KW-1185">Reference proteome</keyword>
<evidence type="ECO:0000256" key="1">
    <source>
        <dbReference type="ARBA" id="ARBA00000085"/>
    </source>
</evidence>
<feature type="domain" description="HAMP" evidence="17">
    <location>
        <begin position="102"/>
        <end position="155"/>
    </location>
</feature>
<proteinExistence type="predicted"/>
<dbReference type="InterPro" id="IPR005467">
    <property type="entry name" value="His_kinase_dom"/>
</dbReference>
<dbReference type="PROSITE" id="PS50885">
    <property type="entry name" value="HAMP"/>
    <property type="match status" value="1"/>
</dbReference>
<dbReference type="EC" id="2.7.13.3" evidence="3"/>
<dbReference type="Proteomes" id="UP000254978">
    <property type="component" value="Unassembled WGS sequence"/>
</dbReference>
<dbReference type="SMART" id="SM00388">
    <property type="entry name" value="HisKA"/>
    <property type="match status" value="1"/>
</dbReference>
<dbReference type="OrthoDB" id="9757990at2"/>
<evidence type="ECO:0000313" key="19">
    <source>
        <dbReference type="Proteomes" id="UP000254978"/>
    </source>
</evidence>
<feature type="transmembrane region" description="Helical" evidence="15">
    <location>
        <begin position="73"/>
        <end position="100"/>
    </location>
</feature>
<keyword evidence="10" id="KW-0067">ATP-binding</keyword>
<accession>A0A378TPT1</accession>
<dbReference type="CDD" id="cd00082">
    <property type="entry name" value="HisKA"/>
    <property type="match status" value="1"/>
</dbReference>
<dbReference type="Gene3D" id="6.10.340.10">
    <property type="match status" value="1"/>
</dbReference>
<evidence type="ECO:0000259" key="16">
    <source>
        <dbReference type="PROSITE" id="PS50109"/>
    </source>
</evidence>
<dbReference type="PANTHER" id="PTHR43547">
    <property type="entry name" value="TWO-COMPONENT HISTIDINE KINASE"/>
    <property type="match status" value="1"/>
</dbReference>
<feature type="compositionally biased region" description="Basic residues" evidence="14">
    <location>
        <begin position="391"/>
        <end position="400"/>
    </location>
</feature>
<dbReference type="InterPro" id="IPR003660">
    <property type="entry name" value="HAMP_dom"/>
</dbReference>
<dbReference type="InterPro" id="IPR004358">
    <property type="entry name" value="Sig_transdc_His_kin-like_C"/>
</dbReference>
<dbReference type="SUPFAM" id="SSF47384">
    <property type="entry name" value="Homodimeric domain of signal transducing histidine kinase"/>
    <property type="match status" value="1"/>
</dbReference>
<evidence type="ECO:0000256" key="7">
    <source>
        <dbReference type="ARBA" id="ARBA00022692"/>
    </source>
</evidence>
<gene>
    <name evidence="18" type="primary">baeS_1</name>
    <name evidence="18" type="ORF">NCTC10821_05344</name>
</gene>
<dbReference type="InterPro" id="IPR036890">
    <property type="entry name" value="HATPase_C_sf"/>
</dbReference>
<dbReference type="Gene3D" id="3.30.565.10">
    <property type="entry name" value="Histidine kinase-like ATPase, C-terminal domain"/>
    <property type="match status" value="1"/>
</dbReference>
<organism evidence="18 19">
    <name type="scientific">Mycolicibacterium tokaiense</name>
    <dbReference type="NCBI Taxonomy" id="39695"/>
    <lineage>
        <taxon>Bacteria</taxon>
        <taxon>Bacillati</taxon>
        <taxon>Actinomycetota</taxon>
        <taxon>Actinomycetes</taxon>
        <taxon>Mycobacteriales</taxon>
        <taxon>Mycobacteriaceae</taxon>
        <taxon>Mycolicibacterium</taxon>
    </lineage>
</organism>
<evidence type="ECO:0000256" key="4">
    <source>
        <dbReference type="ARBA" id="ARBA00022475"/>
    </source>
</evidence>
<feature type="transmembrane region" description="Helical" evidence="15">
    <location>
        <begin position="24"/>
        <end position="46"/>
    </location>
</feature>
<evidence type="ECO:0000256" key="9">
    <source>
        <dbReference type="ARBA" id="ARBA00022777"/>
    </source>
</evidence>
<dbReference type="SMART" id="SM00387">
    <property type="entry name" value="HATPase_c"/>
    <property type="match status" value="1"/>
</dbReference>
<protein>
    <recommendedName>
        <fullName evidence="3">histidine kinase</fullName>
        <ecNumber evidence="3">2.7.13.3</ecNumber>
    </recommendedName>
</protein>
<evidence type="ECO:0000256" key="11">
    <source>
        <dbReference type="ARBA" id="ARBA00022989"/>
    </source>
</evidence>